<dbReference type="SUPFAM" id="SSF53187">
    <property type="entry name" value="Zn-dependent exopeptidases"/>
    <property type="match status" value="1"/>
</dbReference>
<keyword evidence="1" id="KW-0732">Signal</keyword>
<evidence type="ECO:0000256" key="1">
    <source>
        <dbReference type="SAM" id="SignalP"/>
    </source>
</evidence>
<accession>A0A0K1Q1A8</accession>
<organism evidence="2 3">
    <name type="scientific">Labilithrix luteola</name>
    <dbReference type="NCBI Taxonomy" id="1391654"/>
    <lineage>
        <taxon>Bacteria</taxon>
        <taxon>Pseudomonadati</taxon>
        <taxon>Myxococcota</taxon>
        <taxon>Polyangia</taxon>
        <taxon>Polyangiales</taxon>
        <taxon>Labilitrichaceae</taxon>
        <taxon>Labilithrix</taxon>
    </lineage>
</organism>
<evidence type="ECO:0008006" key="4">
    <source>
        <dbReference type="Google" id="ProtNLM"/>
    </source>
</evidence>
<dbReference type="EMBL" id="CP012333">
    <property type="protein sequence ID" value="AKU99527.1"/>
    <property type="molecule type" value="Genomic_DNA"/>
</dbReference>
<dbReference type="Proteomes" id="UP000064967">
    <property type="component" value="Chromosome"/>
</dbReference>
<dbReference type="OrthoDB" id="9769665at2"/>
<sequence length="529" mass="55369">MRIAVRHFSKALTLGFGALGLVGLSLAAACSDDDVGANVTPDASTDTGVGPGEMDAADSALPPVSGVTVDETQFLGADQLQQWQVDLDNRGLRATGSVAHEGYVDELMARLSAAGVPQLHFENVPLTRWSVDSWSLEVTSGGNPGAVETASYIPYSGQTPTEGETAPLVAYSEAAATGGQLAGKIVLFQVPKAPVTLGVFQALSLRTYDPAQTVSPSTPYDRSYMAIGALTALLEKLQAAGAAGAIGVLDAPAVTAHGTYFPYDRKIRQVPSLFVDRVVGARLAAEIGSQVKLTLPAKVETVQTRNLIGMIPGATDELTVVNSHTDGTNGIEDNGPNAIVGIAKYLSRVPKAELPRSIMILLSSGHFAGGAGAEAFLAAHRDDGLTARIASILTIEHMGAQEWLPDDSGVLAPTGKPEPSAIFMPNVTPLVDAAYAALERADAAPSFVMPPLNPNADGAADTAAWPGEGQYFWAQGQITTANYITGPTYLLNWGITTADKVDYARMRREAVSFTQMLLDLSRIPASSLR</sequence>
<gene>
    <name evidence="2" type="ORF">AKJ09_06191</name>
</gene>
<dbReference type="PROSITE" id="PS51257">
    <property type="entry name" value="PROKAR_LIPOPROTEIN"/>
    <property type="match status" value="1"/>
</dbReference>
<feature type="signal peptide" evidence="1">
    <location>
        <begin position="1"/>
        <end position="27"/>
    </location>
</feature>
<protein>
    <recommendedName>
        <fullName evidence="4">PA domain-containing protein</fullName>
    </recommendedName>
</protein>
<dbReference type="KEGG" id="llu:AKJ09_06191"/>
<feature type="chain" id="PRO_5005466962" description="PA domain-containing protein" evidence="1">
    <location>
        <begin position="28"/>
        <end position="529"/>
    </location>
</feature>
<dbReference type="AlphaFoldDB" id="A0A0K1Q1A8"/>
<keyword evidence="3" id="KW-1185">Reference proteome</keyword>
<reference evidence="2 3" key="1">
    <citation type="submission" date="2015-08" db="EMBL/GenBank/DDBJ databases">
        <authorList>
            <person name="Babu N.S."/>
            <person name="Beckwith C.J."/>
            <person name="Beseler K.G."/>
            <person name="Brison A."/>
            <person name="Carone J.V."/>
            <person name="Caskin T.P."/>
            <person name="Diamond M."/>
            <person name="Durham M.E."/>
            <person name="Foxe J.M."/>
            <person name="Go M."/>
            <person name="Henderson B.A."/>
            <person name="Jones I.B."/>
            <person name="McGettigan J.A."/>
            <person name="Micheletti S.J."/>
            <person name="Nasrallah M.E."/>
            <person name="Ortiz D."/>
            <person name="Piller C.R."/>
            <person name="Privatt S.R."/>
            <person name="Schneider S.L."/>
            <person name="Sharp S."/>
            <person name="Smith T.C."/>
            <person name="Stanton J.D."/>
            <person name="Ullery H.E."/>
            <person name="Wilson R.J."/>
            <person name="Serrano M.G."/>
            <person name="Buck G."/>
            <person name="Lee V."/>
            <person name="Wang Y."/>
            <person name="Carvalho R."/>
            <person name="Voegtly L."/>
            <person name="Shi R."/>
            <person name="Duckworth R."/>
            <person name="Johnson A."/>
            <person name="Loviza R."/>
            <person name="Walstead R."/>
            <person name="Shah Z."/>
            <person name="Kiflezghi M."/>
            <person name="Wade K."/>
            <person name="Ball S.L."/>
            <person name="Bradley K.W."/>
            <person name="Asai D.J."/>
            <person name="Bowman C.A."/>
            <person name="Russell D.A."/>
            <person name="Pope W.H."/>
            <person name="Jacobs-Sera D."/>
            <person name="Hendrix R.W."/>
            <person name="Hatfull G.F."/>
        </authorList>
    </citation>
    <scope>NUCLEOTIDE SEQUENCE [LARGE SCALE GENOMIC DNA]</scope>
    <source>
        <strain evidence="2 3">DSM 27648</strain>
    </source>
</reference>
<dbReference type="STRING" id="1391654.AKJ09_06191"/>
<dbReference type="Gene3D" id="3.40.630.10">
    <property type="entry name" value="Zn peptidases"/>
    <property type="match status" value="1"/>
</dbReference>
<dbReference type="Gene3D" id="3.50.30.30">
    <property type="match status" value="1"/>
</dbReference>
<name>A0A0K1Q1A8_9BACT</name>
<dbReference type="PATRIC" id="fig|1391654.3.peg.6277"/>
<evidence type="ECO:0000313" key="2">
    <source>
        <dbReference type="EMBL" id="AKU99527.1"/>
    </source>
</evidence>
<proteinExistence type="predicted"/>
<evidence type="ECO:0000313" key="3">
    <source>
        <dbReference type="Proteomes" id="UP000064967"/>
    </source>
</evidence>